<sequence length="571" mass="68368">MKVSVILTSFNHSKYIKESIESVLKQTFQDYELIIIDDFSQDNSRNIIDEYTDPRIVKVYHDKNYGEGVLAEGIFKYAKGEYIAVHHSDDVWEYNKLEKQVAFLDKHSEYAGVFTNAEIIDENGEIYKEETGFYYNLFQVDNCNRYEWLNRFFYKGNCLCHPSLMMRRRVYSDVQPFIHGMSQIPDMIMWIKICLQYEIFILPEKLVKFRVHRNGKNTSGLRADSQIRSTVELFFMLSNYLQVKDKEEFLKIFPKAEEYTLGEEFLIEYAFGRICLEEGMQKYTRLFGLQLMFNIINNPVQAAIVKRQYNYNHKNFIEDTGRVDIFYVLPYMSEQRATLYWDNGDGWKENNKIQYKYFLTNEYEFDWLFTLDLPNAKIKRVRFDPAEEIFVKCCMESCKIDNKDIEMLPDNTYFHDEDGDIFMDLDPIYISCEASYSGKAIRIRGKLIRMSEKEVAEHINKISKEVEALTDKIKYVEKDYEEAKSLFFKERSTKEQINSNLNEEVTAREEIQKKYLKLEQKYKQSEKEHEELKNQYKELVKNHTKLKKEHEDLGNQDIVQYLKRRNLFRRN</sequence>
<keyword evidence="3" id="KW-0808">Transferase</keyword>
<dbReference type="Proteomes" id="UP000295718">
    <property type="component" value="Unassembled WGS sequence"/>
</dbReference>
<dbReference type="InterPro" id="IPR001173">
    <property type="entry name" value="Glyco_trans_2-like"/>
</dbReference>
<dbReference type="RefSeq" id="WP_132038507.1">
    <property type="nucleotide sequence ID" value="NZ_SLUO01000004.1"/>
</dbReference>
<evidence type="ECO:0000256" key="1">
    <source>
        <dbReference type="SAM" id="Coils"/>
    </source>
</evidence>
<evidence type="ECO:0000313" key="4">
    <source>
        <dbReference type="Proteomes" id="UP000295718"/>
    </source>
</evidence>
<dbReference type="Gene3D" id="3.90.550.10">
    <property type="entry name" value="Spore Coat Polysaccharide Biosynthesis Protein SpsA, Chain A"/>
    <property type="match status" value="1"/>
</dbReference>
<evidence type="ECO:0000259" key="2">
    <source>
        <dbReference type="Pfam" id="PF00535"/>
    </source>
</evidence>
<comment type="caution">
    <text evidence="3">The sequence shown here is derived from an EMBL/GenBank/DDBJ whole genome shotgun (WGS) entry which is preliminary data.</text>
</comment>
<feature type="coiled-coil region" evidence="1">
    <location>
        <begin position="459"/>
        <end position="556"/>
    </location>
</feature>
<feature type="domain" description="Glycosyltransferase 2-like" evidence="2">
    <location>
        <begin position="4"/>
        <end position="172"/>
    </location>
</feature>
<dbReference type="GO" id="GO:0016758">
    <property type="term" value="F:hexosyltransferase activity"/>
    <property type="evidence" value="ECO:0007669"/>
    <property type="project" value="UniProtKB-ARBA"/>
</dbReference>
<dbReference type="InterPro" id="IPR029044">
    <property type="entry name" value="Nucleotide-diphossugar_trans"/>
</dbReference>
<gene>
    <name evidence="3" type="ORF">EDD76_104103</name>
</gene>
<reference evidence="3 4" key="1">
    <citation type="submission" date="2019-03" db="EMBL/GenBank/DDBJ databases">
        <title>Genomic Encyclopedia of Type Strains, Phase IV (KMG-IV): sequencing the most valuable type-strain genomes for metagenomic binning, comparative biology and taxonomic classification.</title>
        <authorList>
            <person name="Goeker M."/>
        </authorList>
    </citation>
    <scope>NUCLEOTIDE SEQUENCE [LARGE SCALE GENOMIC DNA]</scope>
    <source>
        <strain evidence="3 4">DSM 100556</strain>
    </source>
</reference>
<dbReference type="STRING" id="1469948.GCA_000732725_03760"/>
<dbReference type="SUPFAM" id="SSF53448">
    <property type="entry name" value="Nucleotide-diphospho-sugar transferases"/>
    <property type="match status" value="1"/>
</dbReference>
<dbReference type="AlphaFoldDB" id="A0A4R1R1Y2"/>
<accession>A0A4R1R1Y2</accession>
<name>A0A4R1R1Y2_9FIRM</name>
<keyword evidence="4" id="KW-1185">Reference proteome</keyword>
<protein>
    <submittedName>
        <fullName evidence="3">Glycosyl transferase family 2</fullName>
    </submittedName>
</protein>
<dbReference type="PANTHER" id="PTHR22916:SF3">
    <property type="entry name" value="UDP-GLCNAC:BETAGAL BETA-1,3-N-ACETYLGLUCOSAMINYLTRANSFERASE-LIKE PROTEIN 1"/>
    <property type="match status" value="1"/>
</dbReference>
<keyword evidence="1" id="KW-0175">Coiled coil</keyword>
<proteinExistence type="predicted"/>
<dbReference type="OrthoDB" id="199095at2"/>
<dbReference type="EMBL" id="SLUO01000004">
    <property type="protein sequence ID" value="TCL59366.1"/>
    <property type="molecule type" value="Genomic_DNA"/>
</dbReference>
<organism evidence="3 4">
    <name type="scientific">Kineothrix alysoides</name>
    <dbReference type="NCBI Taxonomy" id="1469948"/>
    <lineage>
        <taxon>Bacteria</taxon>
        <taxon>Bacillati</taxon>
        <taxon>Bacillota</taxon>
        <taxon>Clostridia</taxon>
        <taxon>Lachnospirales</taxon>
        <taxon>Lachnospiraceae</taxon>
        <taxon>Kineothrix</taxon>
    </lineage>
</organism>
<dbReference type="Pfam" id="PF00535">
    <property type="entry name" value="Glycos_transf_2"/>
    <property type="match status" value="1"/>
</dbReference>
<dbReference type="PANTHER" id="PTHR22916">
    <property type="entry name" value="GLYCOSYLTRANSFERASE"/>
    <property type="match status" value="1"/>
</dbReference>
<evidence type="ECO:0000313" key="3">
    <source>
        <dbReference type="EMBL" id="TCL59366.1"/>
    </source>
</evidence>